<organism evidence="1 2">
    <name type="scientific">Companilactobacillus farciminis</name>
    <dbReference type="NCBI Taxonomy" id="1612"/>
    <lineage>
        <taxon>Bacteria</taxon>
        <taxon>Bacillati</taxon>
        <taxon>Bacillota</taxon>
        <taxon>Bacilli</taxon>
        <taxon>Lactobacillales</taxon>
        <taxon>Lactobacillaceae</taxon>
        <taxon>Companilactobacillus</taxon>
    </lineage>
</organism>
<dbReference type="AlphaFoldDB" id="A0A4V3A2Q3"/>
<dbReference type="OrthoDB" id="9810135at2"/>
<proteinExistence type="predicted"/>
<dbReference type="Proteomes" id="UP000295257">
    <property type="component" value="Unassembled WGS sequence"/>
</dbReference>
<accession>A0A4V3A2Q3</accession>
<gene>
    <name evidence="1" type="ORF">C5L30_001979</name>
</gene>
<protein>
    <recommendedName>
        <fullName evidence="3">SIR2-like domain-containing protein</fullName>
    </recommendedName>
</protein>
<evidence type="ECO:0000313" key="1">
    <source>
        <dbReference type="EMBL" id="TDG69846.1"/>
    </source>
</evidence>
<reference evidence="1 2" key="1">
    <citation type="journal article" date="2019" name="Appl. Microbiol. Biotechnol.">
        <title>Uncovering carbohydrate metabolism through a genotype-phenotype association study of 56 lactic acid bacteria genomes.</title>
        <authorList>
            <person name="Buron-Moles G."/>
            <person name="Chailyan A."/>
            <person name="Dolejs I."/>
            <person name="Forster J."/>
            <person name="Miks M.H."/>
        </authorList>
    </citation>
    <scope>NUCLEOTIDE SEQUENCE [LARGE SCALE GENOMIC DNA]</scope>
    <source>
        <strain evidence="1 2">ATCC 29644</strain>
    </source>
</reference>
<evidence type="ECO:0000313" key="2">
    <source>
        <dbReference type="Proteomes" id="UP000295257"/>
    </source>
</evidence>
<dbReference type="InterPro" id="IPR025935">
    <property type="entry name" value="AbiH"/>
</dbReference>
<comment type="caution">
    <text evidence="1">The sequence shown here is derived from an EMBL/GenBank/DDBJ whole genome shotgun (WGS) entry which is preliminary data.</text>
</comment>
<dbReference type="EMBL" id="PUFN01000029">
    <property type="protein sequence ID" value="TDG69846.1"/>
    <property type="molecule type" value="Genomic_DNA"/>
</dbReference>
<dbReference type="Pfam" id="PF14253">
    <property type="entry name" value="AbiH"/>
    <property type="match status" value="1"/>
</dbReference>
<sequence>MNSHEHMFDLCDIIYINKRGGKNLNLTFFIGNGFDIRNGLPTRYSDFYKEINNKSGNMIYKDIESNKENWSDFELGLGKLTISKKVNTDIEEFIESYNEVLDDLDKYIKKCEDMISVVDAVKLNNSFLNDITKVFQNLKPTGKNRIQILMGLGAGININFIDFNYTSLLDKCIGNKHNFRKDDKNYYLKTNVHIHGTVDSYPIVGVDNRNQINESWLGYHAVENMLKPEIIKKIGYGAYDKTKEIIEKSDVIYIFGSSLGDTDRTWWIQILNWLHASSERVLVIDQYGFNEEEKINAVRYISEKEKIKDNFVKYASTERDINRVYNQIFITNNDKLFDFSEYITKKNK</sequence>
<name>A0A4V3A2Q3_9LACO</name>
<keyword evidence="2" id="KW-1185">Reference proteome</keyword>
<evidence type="ECO:0008006" key="3">
    <source>
        <dbReference type="Google" id="ProtNLM"/>
    </source>
</evidence>